<feature type="compositionally biased region" description="Basic and acidic residues" evidence="1">
    <location>
        <begin position="256"/>
        <end position="269"/>
    </location>
</feature>
<feature type="compositionally biased region" description="Basic and acidic residues" evidence="1">
    <location>
        <begin position="221"/>
        <end position="238"/>
    </location>
</feature>
<feature type="compositionally biased region" description="Polar residues" evidence="1">
    <location>
        <begin position="270"/>
        <end position="279"/>
    </location>
</feature>
<name>A0A5P1EN49_ASPOF</name>
<gene>
    <name evidence="2" type="ORF">A4U43_C06F9590</name>
</gene>
<feature type="compositionally biased region" description="Basic residues" evidence="1">
    <location>
        <begin position="310"/>
        <end position="322"/>
    </location>
</feature>
<feature type="compositionally biased region" description="Basic and acidic residues" evidence="1">
    <location>
        <begin position="64"/>
        <end position="82"/>
    </location>
</feature>
<proteinExistence type="predicted"/>
<dbReference type="Proteomes" id="UP000243459">
    <property type="component" value="Chromosome 6"/>
</dbReference>
<dbReference type="EMBL" id="CM007386">
    <property type="protein sequence ID" value="ONK66567.1"/>
    <property type="molecule type" value="Genomic_DNA"/>
</dbReference>
<evidence type="ECO:0000313" key="2">
    <source>
        <dbReference type="EMBL" id="ONK66567.1"/>
    </source>
</evidence>
<dbReference type="AlphaFoldDB" id="A0A5P1EN49"/>
<feature type="compositionally biased region" description="Acidic residues" evidence="1">
    <location>
        <begin position="99"/>
        <end position="108"/>
    </location>
</feature>
<sequence>MRGYLGAVWLPLLDAESLSKLTLAKTSFLEAGGGGSRRDDGPLKIGSANGFAVLESLKKKKKPDKVSSKSEGPSKSKAKEPEEPVFWNPKPLVNKSWADVEDEDDDDYYASSAPLRGIWGSSESGNQKKEIEIEAVMEELQESESEDGGLDEGVENIQDEPEPEPEAPIASEPTKNKPLPTTSAPKENERQLSKKELKKKGLEELDALLAELGISSQEQSNEGKKSEEQNGQGGKKESVSAPSESKTSKKKKSKKDKSSKETTDAREEQQQQPNGGYTNKDTEKDNYTEKDVSGAKDTEDNGSTADVKGRLKKVVPMKKKKTNKEMDAAARAGFLP</sequence>
<feature type="region of interest" description="Disordered" evidence="1">
    <location>
        <begin position="59"/>
        <end position="336"/>
    </location>
</feature>
<evidence type="ECO:0000313" key="3">
    <source>
        <dbReference type="Proteomes" id="UP000243459"/>
    </source>
</evidence>
<protein>
    <submittedName>
        <fullName evidence="2">Uncharacterized protein</fullName>
    </submittedName>
</protein>
<evidence type="ECO:0000256" key="1">
    <source>
        <dbReference type="SAM" id="MobiDB-lite"/>
    </source>
</evidence>
<dbReference type="Gramene" id="ONK66567">
    <property type="protein sequence ID" value="ONK66567"/>
    <property type="gene ID" value="A4U43_C06F9590"/>
</dbReference>
<dbReference type="PANTHER" id="PTHR31365:SF4">
    <property type="entry name" value="OS05G0179800 PROTEIN"/>
    <property type="match status" value="1"/>
</dbReference>
<feature type="compositionally biased region" description="Basic and acidic residues" evidence="1">
    <location>
        <begin position="186"/>
        <end position="203"/>
    </location>
</feature>
<dbReference type="PANTHER" id="PTHR31365">
    <property type="entry name" value="EXPRESSED PROTEIN"/>
    <property type="match status" value="1"/>
</dbReference>
<accession>A0A5P1EN49</accession>
<feature type="compositionally biased region" description="Acidic residues" evidence="1">
    <location>
        <begin position="133"/>
        <end position="165"/>
    </location>
</feature>
<keyword evidence="3" id="KW-1185">Reference proteome</keyword>
<feature type="compositionally biased region" description="Basic and acidic residues" evidence="1">
    <location>
        <begin position="280"/>
        <end position="299"/>
    </location>
</feature>
<reference evidence="3" key="1">
    <citation type="journal article" date="2017" name="Nat. Commun.">
        <title>The asparagus genome sheds light on the origin and evolution of a young Y chromosome.</title>
        <authorList>
            <person name="Harkess A."/>
            <person name="Zhou J."/>
            <person name="Xu C."/>
            <person name="Bowers J.E."/>
            <person name="Van der Hulst R."/>
            <person name="Ayyampalayam S."/>
            <person name="Mercati F."/>
            <person name="Riccardi P."/>
            <person name="McKain M.R."/>
            <person name="Kakrana A."/>
            <person name="Tang H."/>
            <person name="Ray J."/>
            <person name="Groenendijk J."/>
            <person name="Arikit S."/>
            <person name="Mathioni S.M."/>
            <person name="Nakano M."/>
            <person name="Shan H."/>
            <person name="Telgmann-Rauber A."/>
            <person name="Kanno A."/>
            <person name="Yue Z."/>
            <person name="Chen H."/>
            <person name="Li W."/>
            <person name="Chen Y."/>
            <person name="Xu X."/>
            <person name="Zhang Y."/>
            <person name="Luo S."/>
            <person name="Chen H."/>
            <person name="Gao J."/>
            <person name="Mao Z."/>
            <person name="Pires J.C."/>
            <person name="Luo M."/>
            <person name="Kudrna D."/>
            <person name="Wing R.A."/>
            <person name="Meyers B.C."/>
            <person name="Yi K."/>
            <person name="Kong H."/>
            <person name="Lavrijsen P."/>
            <person name="Sunseri F."/>
            <person name="Falavigna A."/>
            <person name="Ye Y."/>
            <person name="Leebens-Mack J.H."/>
            <person name="Chen G."/>
        </authorList>
    </citation>
    <scope>NUCLEOTIDE SEQUENCE [LARGE SCALE GENOMIC DNA]</scope>
    <source>
        <strain evidence="3">cv. DH0086</strain>
    </source>
</reference>
<organism evidence="2 3">
    <name type="scientific">Asparagus officinalis</name>
    <name type="common">Garden asparagus</name>
    <dbReference type="NCBI Taxonomy" id="4686"/>
    <lineage>
        <taxon>Eukaryota</taxon>
        <taxon>Viridiplantae</taxon>
        <taxon>Streptophyta</taxon>
        <taxon>Embryophyta</taxon>
        <taxon>Tracheophyta</taxon>
        <taxon>Spermatophyta</taxon>
        <taxon>Magnoliopsida</taxon>
        <taxon>Liliopsida</taxon>
        <taxon>Asparagales</taxon>
        <taxon>Asparagaceae</taxon>
        <taxon>Asparagoideae</taxon>
        <taxon>Asparagus</taxon>
    </lineage>
</organism>